<proteinExistence type="inferred from homology"/>
<dbReference type="InterPro" id="IPR019034">
    <property type="entry name" value="UPF0390"/>
</dbReference>
<evidence type="ECO:0000256" key="2">
    <source>
        <dbReference type="SAM" id="MobiDB-lite"/>
    </source>
</evidence>
<organism evidence="3 4">
    <name type="scientific">Cetraspora pellucida</name>
    <dbReference type="NCBI Taxonomy" id="1433469"/>
    <lineage>
        <taxon>Eukaryota</taxon>
        <taxon>Fungi</taxon>
        <taxon>Fungi incertae sedis</taxon>
        <taxon>Mucoromycota</taxon>
        <taxon>Glomeromycotina</taxon>
        <taxon>Glomeromycetes</taxon>
        <taxon>Diversisporales</taxon>
        <taxon>Gigasporaceae</taxon>
        <taxon>Cetraspora</taxon>
    </lineage>
</organism>
<evidence type="ECO:0000313" key="3">
    <source>
        <dbReference type="EMBL" id="CAG8545660.1"/>
    </source>
</evidence>
<dbReference type="Pfam" id="PF09495">
    <property type="entry name" value="DUF2462"/>
    <property type="match status" value="1"/>
</dbReference>
<feature type="region of interest" description="Disordered" evidence="2">
    <location>
        <begin position="1"/>
        <end position="25"/>
    </location>
</feature>
<name>A0A9N9AUM7_9GLOM</name>
<accession>A0A9N9AUM7</accession>
<dbReference type="PANTHER" id="PTHR16967:SF1">
    <property type="entry name" value="LEYDIG CELL TUMOR 10 KDA PROTEIN HOMOLOG"/>
    <property type="match status" value="1"/>
</dbReference>
<protein>
    <submittedName>
        <fullName evidence="3">7317_t:CDS:1</fullName>
    </submittedName>
</protein>
<dbReference type="OrthoDB" id="5239630at2759"/>
<reference evidence="3" key="1">
    <citation type="submission" date="2021-06" db="EMBL/GenBank/DDBJ databases">
        <authorList>
            <person name="Kallberg Y."/>
            <person name="Tangrot J."/>
            <person name="Rosling A."/>
        </authorList>
    </citation>
    <scope>NUCLEOTIDE SEQUENCE</scope>
    <source>
        <strain evidence="3">FL966</strain>
    </source>
</reference>
<keyword evidence="4" id="KW-1185">Reference proteome</keyword>
<evidence type="ECO:0000256" key="1">
    <source>
        <dbReference type="ARBA" id="ARBA00006802"/>
    </source>
</evidence>
<sequence>MVQGQGKFKASNTSSRKSNKKTNVLRLKKGARAIAPKRQSVIKQKAIQKKLTSAINRDIEQVIASKAESVGGKKFNLIKREAKKDKKAKML</sequence>
<dbReference type="PANTHER" id="PTHR16967">
    <property type="entry name" value="LEYDIG CELL TUMOR 10 KDA PROTEIN HOMOLOG"/>
    <property type="match status" value="1"/>
</dbReference>
<comment type="caution">
    <text evidence="3">The sequence shown here is derived from an EMBL/GenBank/DDBJ whole genome shotgun (WGS) entry which is preliminary data.</text>
</comment>
<evidence type="ECO:0000313" key="4">
    <source>
        <dbReference type="Proteomes" id="UP000789759"/>
    </source>
</evidence>
<comment type="similarity">
    <text evidence="1">Belongs to the UPF0390 family.</text>
</comment>
<dbReference type="Proteomes" id="UP000789759">
    <property type="component" value="Unassembled WGS sequence"/>
</dbReference>
<dbReference type="EMBL" id="CAJVQA010002386">
    <property type="protein sequence ID" value="CAG8545660.1"/>
    <property type="molecule type" value="Genomic_DNA"/>
</dbReference>
<dbReference type="AlphaFoldDB" id="A0A9N9AUM7"/>
<gene>
    <name evidence="3" type="ORF">CPELLU_LOCUS4507</name>
</gene>